<evidence type="ECO:0000313" key="1">
    <source>
        <dbReference type="EMBL" id="QQG35247.1"/>
    </source>
</evidence>
<organism evidence="1 2">
    <name type="scientific">Micavibrio aeruginosavorus</name>
    <dbReference type="NCBI Taxonomy" id="349221"/>
    <lineage>
        <taxon>Bacteria</taxon>
        <taxon>Pseudomonadati</taxon>
        <taxon>Bdellovibrionota</taxon>
        <taxon>Bdellovibrionia</taxon>
        <taxon>Bdellovibrionales</taxon>
        <taxon>Pseudobdellovibrionaceae</taxon>
        <taxon>Micavibrio</taxon>
    </lineage>
</organism>
<proteinExistence type="predicted"/>
<gene>
    <name evidence="1" type="ORF">HYS17_06685</name>
</gene>
<name>A0A7T5R0H3_9BACT</name>
<sequence length="164" mass="17500">MRSFLRNSFLRLAVIGVAGLAGGAAASLLVSPVPSKATSSAGTEVSNFFSVYDGLNSKGIETYVNNGYPAQNIYATDGMVRLQQGLYTQGAEAGLPMVAFWDNGGSMRMLFRLAGGNQSPVIVMKDRVGRDRVVFGLNLNDPAEEPFMAVFDNAGNKKMLFGAY</sequence>
<dbReference type="Proteomes" id="UP000595362">
    <property type="component" value="Chromosome"/>
</dbReference>
<reference evidence="1 2" key="1">
    <citation type="submission" date="2020-07" db="EMBL/GenBank/DDBJ databases">
        <title>Huge and variable diversity of episymbiotic CPR bacteria and DPANN archaea in groundwater ecosystems.</title>
        <authorList>
            <person name="He C.Y."/>
            <person name="Keren R."/>
            <person name="Whittaker M."/>
            <person name="Farag I.F."/>
            <person name="Doudna J."/>
            <person name="Cate J.H.D."/>
            <person name="Banfield J.F."/>
        </authorList>
    </citation>
    <scope>NUCLEOTIDE SEQUENCE [LARGE SCALE GENOMIC DNA]</scope>
    <source>
        <strain evidence="1">NC_groundwater_70_Ag_B-0.1um_54_66</strain>
    </source>
</reference>
<dbReference type="AlphaFoldDB" id="A0A7T5R0H3"/>
<protein>
    <submittedName>
        <fullName evidence="1">Uncharacterized protein</fullName>
    </submittedName>
</protein>
<accession>A0A7T5R0H3</accession>
<evidence type="ECO:0000313" key="2">
    <source>
        <dbReference type="Proteomes" id="UP000595362"/>
    </source>
</evidence>
<dbReference type="EMBL" id="CP066681">
    <property type="protein sequence ID" value="QQG35247.1"/>
    <property type="molecule type" value="Genomic_DNA"/>
</dbReference>